<comment type="pathway">
    <text evidence="2">Protein modification; protein glycosylation.</text>
</comment>
<reference evidence="13" key="1">
    <citation type="submission" date="2021-03" db="EMBL/GenBank/DDBJ databases">
        <title>Evolutionary innovations through gain and loss of genes in the ectomycorrhizal Boletales.</title>
        <authorList>
            <person name="Wu G."/>
            <person name="Miyauchi S."/>
            <person name="Morin E."/>
            <person name="Yang Z.-L."/>
            <person name="Xu J."/>
            <person name="Martin F.M."/>
        </authorList>
    </citation>
    <scope>NUCLEOTIDE SEQUENCE</scope>
    <source>
        <strain evidence="13">BR01</strain>
    </source>
</reference>
<proteinExistence type="predicted"/>
<dbReference type="PANTHER" id="PTHR13036:SF0">
    <property type="entry name" value="CHITOBIOSYLDIPHOSPHODOLICHOL BETA-MANNOSYLTRANSFERASE"/>
    <property type="match status" value="1"/>
</dbReference>
<evidence type="ECO:0000256" key="2">
    <source>
        <dbReference type="ARBA" id="ARBA00004922"/>
    </source>
</evidence>
<keyword evidence="7 12" id="KW-0812">Transmembrane</keyword>
<evidence type="ECO:0000256" key="9">
    <source>
        <dbReference type="ARBA" id="ARBA00022989"/>
    </source>
</evidence>
<organism evidence="13 14">
    <name type="scientific">Boletus reticuloceps</name>
    <dbReference type="NCBI Taxonomy" id="495285"/>
    <lineage>
        <taxon>Eukaryota</taxon>
        <taxon>Fungi</taxon>
        <taxon>Dikarya</taxon>
        <taxon>Basidiomycota</taxon>
        <taxon>Agaricomycotina</taxon>
        <taxon>Agaricomycetes</taxon>
        <taxon>Agaricomycetidae</taxon>
        <taxon>Boletales</taxon>
        <taxon>Boletineae</taxon>
        <taxon>Boletaceae</taxon>
        <taxon>Boletoideae</taxon>
        <taxon>Boletus</taxon>
    </lineage>
</organism>
<keyword evidence="5" id="KW-0328">Glycosyltransferase</keyword>
<dbReference type="InterPro" id="IPR026051">
    <property type="entry name" value="ALG1-like"/>
</dbReference>
<dbReference type="SUPFAM" id="SSF53756">
    <property type="entry name" value="UDP-Glycosyltransferase/glycogen phosphorylase"/>
    <property type="match status" value="1"/>
</dbReference>
<dbReference type="GO" id="GO:0004578">
    <property type="term" value="F:chitobiosyldiphosphodolichol beta-mannosyltransferase activity"/>
    <property type="evidence" value="ECO:0007669"/>
    <property type="project" value="UniProtKB-EC"/>
</dbReference>
<dbReference type="OrthoDB" id="614844at2759"/>
<evidence type="ECO:0000256" key="8">
    <source>
        <dbReference type="ARBA" id="ARBA00022824"/>
    </source>
</evidence>
<dbReference type="Gene3D" id="3.40.50.2000">
    <property type="entry name" value="Glycogen Phosphorylase B"/>
    <property type="match status" value="1"/>
</dbReference>
<evidence type="ECO:0000256" key="11">
    <source>
        <dbReference type="ARBA" id="ARBA00024899"/>
    </source>
</evidence>
<feature type="transmembrane region" description="Helical" evidence="12">
    <location>
        <begin position="84"/>
        <end position="105"/>
    </location>
</feature>
<keyword evidence="6 13" id="KW-0808">Transferase</keyword>
<keyword evidence="9 12" id="KW-1133">Transmembrane helix</keyword>
<dbReference type="EMBL" id="JAGFBS010000033">
    <property type="protein sequence ID" value="KAG6371552.1"/>
    <property type="molecule type" value="Genomic_DNA"/>
</dbReference>
<evidence type="ECO:0000256" key="6">
    <source>
        <dbReference type="ARBA" id="ARBA00022679"/>
    </source>
</evidence>
<dbReference type="Pfam" id="PF13692">
    <property type="entry name" value="Glyco_trans_1_4"/>
    <property type="match status" value="1"/>
</dbReference>
<evidence type="ECO:0000256" key="5">
    <source>
        <dbReference type="ARBA" id="ARBA00022676"/>
    </source>
</evidence>
<evidence type="ECO:0000256" key="4">
    <source>
        <dbReference type="ARBA" id="ARBA00015841"/>
    </source>
</evidence>
<evidence type="ECO:0000313" key="13">
    <source>
        <dbReference type="EMBL" id="KAG6371552.1"/>
    </source>
</evidence>
<keyword evidence="8" id="KW-0256">Endoplasmic reticulum</keyword>
<comment type="function">
    <text evidence="11">Participates in the formation of the lipid-linked precursor oligosaccharide for N-glycosylation. Involved in assembling the dolichol-pyrophosphate-GlcNAc(2)-Man(5) intermediate on the cytoplasmic surface of the ER.</text>
</comment>
<protein>
    <recommendedName>
        <fullName evidence="4">Chitobiosyldiphosphodolichol beta-mannosyltransferase</fullName>
        <ecNumber evidence="3">2.4.1.142</ecNumber>
    </recommendedName>
</protein>
<dbReference type="AlphaFoldDB" id="A0A8I2YGR4"/>
<accession>A0A8I2YGR4</accession>
<keyword evidence="14" id="KW-1185">Reference proteome</keyword>
<sequence>MPDAVARVGPRCTVRRSGVEEMNLTHERSAESNCRLGCTLVRAVVLSELDTSLDVIVVMNKVTNVPCVYIIKPSMPMTEDTTGALFKVVAVFVSLFLALFTVWTYKYVRRPQKLRSIAIIVLGDVGRSPRMMYHAESFAKLGFDTYLIGYRGSKPVPSLTFLPHLRLCYLSEPPSFLREVPFVLAAPVKILHQVTSILYTLMLEYLPRPSSSWFSIPTLALVWLVGCVRSSKIVIDWHNLGYSILALKLGASHPFVKIAKWFERIFGRSAYAHLFVTRAMQDHLVTEWGLIGQKAVLHDRPPSHFHRCSPPEVHELFLRLGPSLTSPSLKDYLPTSNTPYSTQFTTIAMSSSRTIQPSLYSLVNMPELRDDRVALLVSSTSWTPDEDFTILLDALKLYEKRALEVNRENPGKLPRIWMVITGKGPLKAKYMADVDRLQEEWSYVRCSSLWLEAEDYPLLLGSADLGICLHSSSCALDLPMKVVDMFGCGLPVCALDFACLSELVKDGVNGLVFQNARELAGQLEMLLTSFPNPTALAKLRSSLQLALRSRASQPVRHGESTNWEWGTWTDNWNRVVRPLVLTDVERLE</sequence>
<keyword evidence="10 12" id="KW-0472">Membrane</keyword>
<comment type="caution">
    <text evidence="13">The sequence shown here is derived from an EMBL/GenBank/DDBJ whole genome shotgun (WGS) entry which is preliminary data.</text>
</comment>
<evidence type="ECO:0000256" key="7">
    <source>
        <dbReference type="ARBA" id="ARBA00022692"/>
    </source>
</evidence>
<name>A0A8I2YGR4_9AGAM</name>
<comment type="subcellular location">
    <subcellularLocation>
        <location evidence="1">Endoplasmic reticulum membrane</location>
        <topology evidence="1">Single-pass membrane protein</topology>
    </subcellularLocation>
</comment>
<gene>
    <name evidence="13" type="ORF">JVT61DRAFT_9258</name>
</gene>
<dbReference type="EC" id="2.4.1.142" evidence="3"/>
<dbReference type="Proteomes" id="UP000683000">
    <property type="component" value="Unassembled WGS sequence"/>
</dbReference>
<dbReference type="PANTHER" id="PTHR13036">
    <property type="entry name" value="BETA1,4 MANNOSYLTRANSFERASE"/>
    <property type="match status" value="1"/>
</dbReference>
<evidence type="ECO:0000256" key="12">
    <source>
        <dbReference type="SAM" id="Phobius"/>
    </source>
</evidence>
<evidence type="ECO:0000256" key="10">
    <source>
        <dbReference type="ARBA" id="ARBA00023136"/>
    </source>
</evidence>
<evidence type="ECO:0000256" key="1">
    <source>
        <dbReference type="ARBA" id="ARBA00004389"/>
    </source>
</evidence>
<evidence type="ECO:0000313" key="14">
    <source>
        <dbReference type="Proteomes" id="UP000683000"/>
    </source>
</evidence>
<dbReference type="GO" id="GO:0005789">
    <property type="term" value="C:endoplasmic reticulum membrane"/>
    <property type="evidence" value="ECO:0007669"/>
    <property type="project" value="UniProtKB-SubCell"/>
</dbReference>
<evidence type="ECO:0000256" key="3">
    <source>
        <dbReference type="ARBA" id="ARBA00012611"/>
    </source>
</evidence>